<keyword evidence="2" id="KW-0540">Nuclease</keyword>
<dbReference type="STRING" id="526226.Gbro_0696"/>
<evidence type="ECO:0000256" key="2">
    <source>
        <dbReference type="ARBA" id="ARBA00022722"/>
    </source>
</evidence>
<sequence>MLSPGRDDDIAAADLRRLCRQAGVRLGTIDALIAALTIVHGHTLLTTDKDFVHAAPHIGLDVWSP</sequence>
<keyword evidence="4" id="KW-0378">Hydrolase</keyword>
<keyword evidence="8" id="KW-1185">Reference proteome</keyword>
<dbReference type="SUPFAM" id="SSF88723">
    <property type="entry name" value="PIN domain-like"/>
    <property type="match status" value="1"/>
</dbReference>
<evidence type="ECO:0000256" key="5">
    <source>
        <dbReference type="ARBA" id="ARBA00022842"/>
    </source>
</evidence>
<dbReference type="KEGG" id="gbr:Gbro_0696"/>
<evidence type="ECO:0000313" key="7">
    <source>
        <dbReference type="EMBL" id="ACY20018.1"/>
    </source>
</evidence>
<reference evidence="8" key="1">
    <citation type="submission" date="2009-10" db="EMBL/GenBank/DDBJ databases">
        <title>The complete chromosome of Gordonia bronchialis DSM 43247.</title>
        <authorList>
            <consortium name="US DOE Joint Genome Institute (JGI-PGF)"/>
            <person name="Lucas S."/>
            <person name="Copeland A."/>
            <person name="Lapidus A."/>
            <person name="Glavina del Rio T."/>
            <person name="Dalin E."/>
            <person name="Tice H."/>
            <person name="Bruce D."/>
            <person name="Goodwin L."/>
            <person name="Pitluck S."/>
            <person name="Kyrpides N."/>
            <person name="Mavromatis K."/>
            <person name="Ivanova N."/>
            <person name="Ovchinnikova G."/>
            <person name="Saunders E."/>
            <person name="Brettin T."/>
            <person name="Detter J.C."/>
            <person name="Han C."/>
            <person name="Larimer F."/>
            <person name="Land M."/>
            <person name="Hauser L."/>
            <person name="Markowitz V."/>
            <person name="Cheng J.-F."/>
            <person name="Hugenholtz P."/>
            <person name="Woyke T."/>
            <person name="Wu D."/>
            <person name="Jando M."/>
            <person name="Schneider S."/>
            <person name="Goeker M."/>
            <person name="Klenk H.-P."/>
            <person name="Eisen J.A."/>
        </authorList>
    </citation>
    <scope>NUCLEOTIDE SEQUENCE [LARGE SCALE GENOMIC DNA]</scope>
    <source>
        <strain evidence="8">ATCC 25592 / DSM 43247 / BCRC 13721 / JCM 3198 / KCTC 3076 / NBRC 16047 / NCTC 10667</strain>
    </source>
</reference>
<keyword evidence="5" id="KW-0460">Magnesium</keyword>
<feature type="domain" description="PIN" evidence="6">
    <location>
        <begin position="11"/>
        <end position="55"/>
    </location>
</feature>
<evidence type="ECO:0000259" key="6">
    <source>
        <dbReference type="Pfam" id="PF01850"/>
    </source>
</evidence>
<dbReference type="Gene3D" id="3.40.50.1010">
    <property type="entry name" value="5'-nuclease"/>
    <property type="match status" value="1"/>
</dbReference>
<evidence type="ECO:0000313" key="8">
    <source>
        <dbReference type="Proteomes" id="UP000001219"/>
    </source>
</evidence>
<dbReference type="eggNOG" id="COG1487">
    <property type="taxonomic scope" value="Bacteria"/>
</dbReference>
<evidence type="ECO:0000256" key="3">
    <source>
        <dbReference type="ARBA" id="ARBA00022723"/>
    </source>
</evidence>
<proteinExistence type="predicted"/>
<dbReference type="AlphaFoldDB" id="D0L2P3"/>
<dbReference type="InterPro" id="IPR002716">
    <property type="entry name" value="PIN_dom"/>
</dbReference>
<gene>
    <name evidence="7" type="ordered locus">Gbro_0696</name>
</gene>
<dbReference type="InterPro" id="IPR029060">
    <property type="entry name" value="PIN-like_dom_sf"/>
</dbReference>
<protein>
    <recommendedName>
        <fullName evidence="6">PIN domain-containing protein</fullName>
    </recommendedName>
</protein>
<dbReference type="GO" id="GO:0004518">
    <property type="term" value="F:nuclease activity"/>
    <property type="evidence" value="ECO:0007669"/>
    <property type="project" value="UniProtKB-KW"/>
</dbReference>
<evidence type="ECO:0000256" key="1">
    <source>
        <dbReference type="ARBA" id="ARBA00022649"/>
    </source>
</evidence>
<dbReference type="Proteomes" id="UP000001219">
    <property type="component" value="Chromosome"/>
</dbReference>
<dbReference type="EMBL" id="CP001802">
    <property type="protein sequence ID" value="ACY20018.1"/>
    <property type="molecule type" value="Genomic_DNA"/>
</dbReference>
<keyword evidence="3" id="KW-0479">Metal-binding</keyword>
<dbReference type="Pfam" id="PF01850">
    <property type="entry name" value="PIN"/>
    <property type="match status" value="1"/>
</dbReference>
<dbReference type="GO" id="GO:0016787">
    <property type="term" value="F:hydrolase activity"/>
    <property type="evidence" value="ECO:0007669"/>
    <property type="project" value="UniProtKB-KW"/>
</dbReference>
<dbReference type="GO" id="GO:0046872">
    <property type="term" value="F:metal ion binding"/>
    <property type="evidence" value="ECO:0007669"/>
    <property type="project" value="UniProtKB-KW"/>
</dbReference>
<accession>D0L2P3</accession>
<evidence type="ECO:0000256" key="4">
    <source>
        <dbReference type="ARBA" id="ARBA00022801"/>
    </source>
</evidence>
<name>D0L2P3_GORB4</name>
<keyword evidence="1" id="KW-1277">Toxin-antitoxin system</keyword>
<dbReference type="HOGENOM" id="CLU_2843679_0_0_11"/>
<reference evidence="7 8" key="2">
    <citation type="journal article" date="2010" name="Stand. Genomic Sci.">
        <title>Complete genome sequence of Gordonia bronchialis type strain (3410).</title>
        <authorList>
            <person name="Ivanova N."/>
            <person name="Sikorski J."/>
            <person name="Jando M."/>
            <person name="Lapidus A."/>
            <person name="Nolan M."/>
            <person name="Lucas S."/>
            <person name="Del Rio T.G."/>
            <person name="Tice H."/>
            <person name="Copeland A."/>
            <person name="Cheng J.F."/>
            <person name="Chen F."/>
            <person name="Bruce D."/>
            <person name="Goodwin L."/>
            <person name="Pitluck S."/>
            <person name="Mavromatis K."/>
            <person name="Ovchinnikova G."/>
            <person name="Pati A."/>
            <person name="Chen A."/>
            <person name="Palaniappan K."/>
            <person name="Land M."/>
            <person name="Hauser L."/>
            <person name="Chang Y.J."/>
            <person name="Jeffries C.D."/>
            <person name="Chain P."/>
            <person name="Saunders E."/>
            <person name="Han C."/>
            <person name="Detter J.C."/>
            <person name="Brettin T."/>
            <person name="Rohde M."/>
            <person name="Goker M."/>
            <person name="Bristow J."/>
            <person name="Eisen J.A."/>
            <person name="Markowitz V."/>
            <person name="Hugenholtz P."/>
            <person name="Klenk H.P."/>
            <person name="Kyrpides N.C."/>
        </authorList>
    </citation>
    <scope>NUCLEOTIDE SEQUENCE [LARGE SCALE GENOMIC DNA]</scope>
    <source>
        <strain evidence="8">ATCC 25592 / DSM 43247 / BCRC 13721 / JCM 3198 / KCTC 3076 / NBRC 16047 / NCTC 10667</strain>
    </source>
</reference>
<organism evidence="7 8">
    <name type="scientific">Gordonia bronchialis (strain ATCC 25592 / DSM 43247 / BCRC 13721 / JCM 3198 / KCTC 3076 / NBRC 16047 / NCTC 10667)</name>
    <name type="common">Rhodococcus bronchialis</name>
    <dbReference type="NCBI Taxonomy" id="526226"/>
    <lineage>
        <taxon>Bacteria</taxon>
        <taxon>Bacillati</taxon>
        <taxon>Actinomycetota</taxon>
        <taxon>Actinomycetes</taxon>
        <taxon>Mycobacteriales</taxon>
        <taxon>Gordoniaceae</taxon>
        <taxon>Gordonia</taxon>
    </lineage>
</organism>